<evidence type="ECO:0000259" key="5">
    <source>
        <dbReference type="PROSITE" id="PS51253"/>
    </source>
</evidence>
<reference evidence="6" key="1">
    <citation type="submission" date="2023-11" db="EMBL/GenBank/DDBJ databases">
        <title>Genome assemblies of two species of porcelain crab, Petrolisthes cinctipes and Petrolisthes manimaculis (Anomura: Porcellanidae).</title>
        <authorList>
            <person name="Angst P."/>
        </authorList>
    </citation>
    <scope>NUCLEOTIDE SEQUENCE</scope>
    <source>
        <strain evidence="6">PB745_02</strain>
        <tissue evidence="6">Gill</tissue>
    </source>
</reference>
<dbReference type="InterPro" id="IPR009057">
    <property type="entry name" value="Homeodomain-like_sf"/>
</dbReference>
<dbReference type="Gene3D" id="1.10.10.60">
    <property type="entry name" value="Homeodomain-like"/>
    <property type="match status" value="2"/>
</dbReference>
<dbReference type="Pfam" id="PF03184">
    <property type="entry name" value="DDE_1"/>
    <property type="match status" value="1"/>
</dbReference>
<evidence type="ECO:0000256" key="2">
    <source>
        <dbReference type="ARBA" id="ARBA00023125"/>
    </source>
</evidence>
<gene>
    <name evidence="6" type="ORF">Pmani_003805</name>
</gene>
<feature type="region of interest" description="Disordered" evidence="4">
    <location>
        <begin position="318"/>
        <end position="369"/>
    </location>
</feature>
<comment type="subcellular location">
    <subcellularLocation>
        <location evidence="1">Nucleus</location>
    </subcellularLocation>
</comment>
<feature type="compositionally biased region" description="Low complexity" evidence="4">
    <location>
        <begin position="318"/>
        <end position="331"/>
    </location>
</feature>
<dbReference type="GO" id="GO:0005634">
    <property type="term" value="C:nucleus"/>
    <property type="evidence" value="ECO:0007669"/>
    <property type="project" value="UniProtKB-SubCell"/>
</dbReference>
<keyword evidence="7" id="KW-1185">Reference proteome</keyword>
<evidence type="ECO:0000256" key="4">
    <source>
        <dbReference type="SAM" id="MobiDB-lite"/>
    </source>
</evidence>
<dbReference type="SUPFAM" id="SSF46689">
    <property type="entry name" value="Homeodomain-like"/>
    <property type="match status" value="2"/>
</dbReference>
<dbReference type="Pfam" id="PF03221">
    <property type="entry name" value="HTH_Tnp_Tc5"/>
    <property type="match status" value="1"/>
</dbReference>
<feature type="compositionally biased region" description="Pro residues" evidence="4">
    <location>
        <begin position="340"/>
        <end position="357"/>
    </location>
</feature>
<name>A0AAE1QFA2_9EUCA</name>
<dbReference type="InterPro" id="IPR050863">
    <property type="entry name" value="CenT-Element_Derived"/>
</dbReference>
<comment type="caution">
    <text evidence="6">The sequence shown here is derived from an EMBL/GenBank/DDBJ whole genome shotgun (WGS) entry which is preliminary data.</text>
</comment>
<sequence length="714" mass="78904">MPPPNPRTRKNKAITLKVKLEVIKRKEDGQGNSAIGRNMNLGESTVRCIWKKKDEIRKAVKAYGGGSVDDRKRVNDRRVVKMEQYLASWISDKESQSIPLTKKGIMDMARDFYLTICHAQRAKPGKFKASTGWLYRFLSRKDIRNINLTGEIASADSVAATNFPAILKDIIEEGGYVPEVIYNMDECGLQYKKMPKSTFLSKSVKQAKGRKIDKSRFTVLFCYNLAGTHKHKPLVVHTAAHPRCYNHLSDMSHAPVHWLKTANGWMNSIATQDWLKHMFIPEAKWHCKKLETGEDILRIYADATESDMEDDIDAMEPAQPAQPALPAQPESAESDADDPPSLPAPPPPQATPGPATPAPGLASHPAHLLQPNPDVMTVKEFWRCFTIKDAVDNMLKSWKEISVATIQRSWEKLTPHLVEDRHTQGAQMLEDAVNLAVEAARQVPGFGAVTREEIEDINRQGDEQTPEEIAQTVDIEAALRAEAAATPQEAMQVDNDYRMSDLSAVLALGEALKTKVLEIETTQLRLTHNLLNPNLLNPNLLNSNLLNPNLALPMNPNLALPMNPNLALPMNPNLALPMNPNLALPMNPNLALPMNPNLALPMNPNLALPMNPNLALPMNPNLALPMNPNLALPMNPNLALPMNPNLALPMNPNLALPMNPNLALPMNPNLALPMNPNLALPMNPNLALPMNPNLALQVNPNLAHLQVQAPQVTL</sequence>
<dbReference type="PROSITE" id="PS51253">
    <property type="entry name" value="HTH_CENPB"/>
    <property type="match status" value="1"/>
</dbReference>
<organism evidence="6 7">
    <name type="scientific">Petrolisthes manimaculis</name>
    <dbReference type="NCBI Taxonomy" id="1843537"/>
    <lineage>
        <taxon>Eukaryota</taxon>
        <taxon>Metazoa</taxon>
        <taxon>Ecdysozoa</taxon>
        <taxon>Arthropoda</taxon>
        <taxon>Crustacea</taxon>
        <taxon>Multicrustacea</taxon>
        <taxon>Malacostraca</taxon>
        <taxon>Eumalacostraca</taxon>
        <taxon>Eucarida</taxon>
        <taxon>Decapoda</taxon>
        <taxon>Pleocyemata</taxon>
        <taxon>Anomura</taxon>
        <taxon>Galatheoidea</taxon>
        <taxon>Porcellanidae</taxon>
        <taxon>Petrolisthes</taxon>
    </lineage>
</organism>
<feature type="domain" description="HTH CENPB-type" evidence="5">
    <location>
        <begin position="70"/>
        <end position="147"/>
    </location>
</feature>
<dbReference type="InterPro" id="IPR004875">
    <property type="entry name" value="DDE_SF_endonuclease_dom"/>
</dbReference>
<dbReference type="PANTHER" id="PTHR19303:SF26">
    <property type="entry name" value="TIGGER TRANSPOSABLE ELEMENT-DERIVED PROTEIN 1"/>
    <property type="match status" value="1"/>
</dbReference>
<keyword evidence="2" id="KW-0238">DNA-binding</keyword>
<keyword evidence="3" id="KW-0539">Nucleus</keyword>
<accession>A0AAE1QFA2</accession>
<dbReference type="InterPro" id="IPR007889">
    <property type="entry name" value="HTH_Psq"/>
</dbReference>
<evidence type="ECO:0000313" key="6">
    <source>
        <dbReference type="EMBL" id="KAK4325621.1"/>
    </source>
</evidence>
<evidence type="ECO:0000256" key="1">
    <source>
        <dbReference type="ARBA" id="ARBA00004123"/>
    </source>
</evidence>
<evidence type="ECO:0000256" key="3">
    <source>
        <dbReference type="ARBA" id="ARBA00023242"/>
    </source>
</evidence>
<dbReference type="PANTHER" id="PTHR19303">
    <property type="entry name" value="TRANSPOSON"/>
    <property type="match status" value="1"/>
</dbReference>
<dbReference type="Proteomes" id="UP001292094">
    <property type="component" value="Unassembled WGS sequence"/>
</dbReference>
<dbReference type="GO" id="GO:0003677">
    <property type="term" value="F:DNA binding"/>
    <property type="evidence" value="ECO:0007669"/>
    <property type="project" value="UniProtKB-KW"/>
</dbReference>
<dbReference type="EMBL" id="JAWZYT010000268">
    <property type="protein sequence ID" value="KAK4325621.1"/>
    <property type="molecule type" value="Genomic_DNA"/>
</dbReference>
<evidence type="ECO:0000313" key="7">
    <source>
        <dbReference type="Proteomes" id="UP001292094"/>
    </source>
</evidence>
<protein>
    <recommendedName>
        <fullName evidence="5">HTH CENPB-type domain-containing protein</fullName>
    </recommendedName>
</protein>
<proteinExistence type="predicted"/>
<dbReference type="AlphaFoldDB" id="A0AAE1QFA2"/>
<dbReference type="InterPro" id="IPR006600">
    <property type="entry name" value="HTH_CenpB_DNA-bd_dom"/>
</dbReference>
<dbReference type="Pfam" id="PF04218">
    <property type="entry name" value="CENP-B_N"/>
    <property type="match status" value="1"/>
</dbReference>
<dbReference type="SMART" id="SM00674">
    <property type="entry name" value="CENPB"/>
    <property type="match status" value="1"/>
</dbReference>